<dbReference type="EMBL" id="MCGQ01000045">
    <property type="protein sequence ID" value="OXY89421.1"/>
    <property type="molecule type" value="Genomic_DNA"/>
</dbReference>
<comment type="caution">
    <text evidence="1">The sequence shown here is derived from an EMBL/GenBank/DDBJ whole genome shotgun (WGS) entry which is preliminary data.</text>
</comment>
<evidence type="ECO:0000313" key="2">
    <source>
        <dbReference type="Proteomes" id="UP000215483"/>
    </source>
</evidence>
<keyword evidence="2" id="KW-1185">Reference proteome</keyword>
<accession>A0A233S185</accession>
<proteinExistence type="predicted"/>
<sequence length="1752" mass="190636">MPLSDDFPVLLGPVRVETRFTETELLVRVFPDEWCVSTEETVPSDAEFGALSAYWTAMWRAAGRQEAEHAAWQELTGRVPVGRAAWLTDTYRPADPGDRPDRVPPETAVLVIVSEAALPAADRQPTLTYWTSVWRAHGDRARLRAADIALLAAVGAGRADAIRGRQPSGIDAAPVTPYDGVVVAFLVLPRPQTSADSWTRPAKAALLPDRFTVFGYVGDDLVLTADGAPLARQELAVSPDPGERNQLRLDESTGVLNVPDELLWLVDFDEAVRIGMGLRIPLDERTRDGLDRLVVLGLREAPTAEQSAVAFEKLITRQVRSSTGFALLPQGTATNNTGQAPAGQDEKAVAQAGLRSLRQSFAAAPGDWRGRGDGQWFAELLGLDPAVLSGVPNADGTDQRDARAANIALWPATWGAFLEGALHPVLSAEAVAETREFFLRYVSGRGPVPAVKVGRQPYGILPTTAFSRLQPPDSAHRRTLGRILDVAQDAWDKATGKVARVLGDDEDPPPGYDPHQRLLDVLALHPTSAEYHQRYALGVEDYYNRENLAAAGPHALDLLRNELRHPQPIADLLARFGHQVEDPLLNGPELIRRLFAGIQYPLLGPLVDDRPLSETAPVRTYTPGPDGRNYLHWLAEKGRTDLDALRLEDGFADGRPPADLLYLLLRHGLMLGWEDAARRLAVTAGRAAAPPVDPPFVHVRLRRPPGQAEPPSESRWRLLYAPDPAITGNPDDLVHRYIPEVLATRRETALLKEQTDAVELLADLPTARLERVLAEHLDCATYRLDAWRLGQANELLSTLRYGAGTPKRGLHIGAYGLLEQVRLRKRTTLTRVSLTGKLAEVFKADSLAHDSRNGGWIHAPSPAQARTAAVLRAGYLANGSPQNKDAFAVNLSSERVRRALALLDGLRQGQSLGALLGYRFERGLHEGYPGVDLDRFLPALRGAFPLRAGKLSDPPATDSGAPVDIDLVEARNVVDGLELVRRATRPPAAPTYPFGAEHLPEASTTEQAAMNQEVQRLLDLHDALADLAVAEGTHQALLGNPERASATLDAYAKEGFPPDPAVVRTPRSGITLTHRLGLLLTPGLRPDHGTTHFAGGGPRAQAEPALNAWLPALLPAQLDVAVQVTWTDPVDGRFRSRVVTQFDLGLQPIDLLWALRPTGESGLSDLDDRIIGAVVTRDRPRPDAVLTIRYTERVRGKLTLFEVSSLVDTLRSLLTTARPLRPTDLRAAAGPSPAAAADDEAVTVPRERPAAVRTALDALRKDVDTYLADLTPLLPAPPAVPGRGELVSGIDDFLSRYSALVARASGFGMVRSGWGEVVEWRRAVFADLLAAVAVAADRMGRSLTQADALIRAYDGLPLSTPDEQRFALLEQAERLLTTTPTSPRPSSPARLRATVALRRAEFARRLDGLKDVATTTETTLSGLFAEVAALLPLTAFDPIGLDPAPLEDRVVTFARDLLQRAQALRTEIGERLDGADRGLKAYDDAVTGPDRVKAAVDALKAMIGDDVLVVPEFKPSADLADDWRRARDDSARLTAHLTAEHDYPVDDWVHGVARVREKPRLWEKAVHLGDALRGPGGLLSNLDGWQEPQLTPVQLPYRQDDSWLAMEFRAGTRIVEDRLLFTAHYASQPLLGGGSWCGLLLDEWTEVVPAAEETTGIAVHYDGPDSEPPQAMLLVVPPVQRENGTWLPSDLLAAVNETFALARIRAVEPHHLDDTAYAQFLPATLISATRQPITISTDLAVSNLRWKAQAHD</sequence>
<dbReference type="Proteomes" id="UP000215483">
    <property type="component" value="Unassembled WGS sequence"/>
</dbReference>
<gene>
    <name evidence="1" type="ORF">BEK98_38270</name>
</gene>
<dbReference type="RefSeq" id="WP_094221547.1">
    <property type="nucleotide sequence ID" value="NZ_MCGQ01000045.1"/>
</dbReference>
<organism evidence="1 2">
    <name type="scientific">Streptomyces diastatochromogenes</name>
    <dbReference type="NCBI Taxonomy" id="42236"/>
    <lineage>
        <taxon>Bacteria</taxon>
        <taxon>Bacillati</taxon>
        <taxon>Actinomycetota</taxon>
        <taxon>Actinomycetes</taxon>
        <taxon>Kitasatosporales</taxon>
        <taxon>Streptomycetaceae</taxon>
        <taxon>Streptomyces</taxon>
    </lineage>
</organism>
<evidence type="ECO:0000313" key="1">
    <source>
        <dbReference type="EMBL" id="OXY89421.1"/>
    </source>
</evidence>
<reference evidence="1 2" key="1">
    <citation type="submission" date="2016-07" db="EMBL/GenBank/DDBJ databases">
        <title>Draft genome of Streptomyces diastatochromogenes.</title>
        <authorList>
            <person name="Podduturi R."/>
            <person name="Lukassen M.B."/>
            <person name="Clausen N."/>
            <person name="Nielsen J.L."/>
            <person name="Jorgensen N.O."/>
        </authorList>
    </citation>
    <scope>NUCLEOTIDE SEQUENCE [LARGE SCALE GENOMIC DNA]</scope>
    <source>
        <strain evidence="1 2">DSM 40608</strain>
    </source>
</reference>
<protein>
    <submittedName>
        <fullName evidence="1">Uncharacterized protein</fullName>
    </submittedName>
</protein>
<dbReference type="OrthoDB" id="9757728at2"/>
<name>A0A233S185_STRDA</name>